<feature type="transmembrane region" description="Helical" evidence="10">
    <location>
        <begin position="192"/>
        <end position="213"/>
    </location>
</feature>
<dbReference type="PROSITE" id="PS50262">
    <property type="entry name" value="G_PROTEIN_RECEP_F1_2"/>
    <property type="match status" value="1"/>
</dbReference>
<dbReference type="AlphaFoldDB" id="A0A914XB15"/>
<evidence type="ECO:0000256" key="10">
    <source>
        <dbReference type="SAM" id="Phobius"/>
    </source>
</evidence>
<dbReference type="Gene3D" id="1.20.1070.10">
    <property type="entry name" value="Rhodopsin 7-helix transmembrane proteins"/>
    <property type="match status" value="1"/>
</dbReference>
<comment type="similarity">
    <text evidence="8">Belongs to the G-protein coupled receptor 1 family.</text>
</comment>
<organism evidence="12 13">
    <name type="scientific">Plectus sambesii</name>
    <dbReference type="NCBI Taxonomy" id="2011161"/>
    <lineage>
        <taxon>Eukaryota</taxon>
        <taxon>Metazoa</taxon>
        <taxon>Ecdysozoa</taxon>
        <taxon>Nematoda</taxon>
        <taxon>Chromadorea</taxon>
        <taxon>Plectida</taxon>
        <taxon>Plectina</taxon>
        <taxon>Plectoidea</taxon>
        <taxon>Plectidae</taxon>
        <taxon>Plectus</taxon>
    </lineage>
</organism>
<protein>
    <submittedName>
        <fullName evidence="13">G-protein coupled receptors family 1 profile domain-containing protein</fullName>
    </submittedName>
</protein>
<dbReference type="PRINTS" id="PR00237">
    <property type="entry name" value="GPCRRHODOPSN"/>
</dbReference>
<evidence type="ECO:0000256" key="7">
    <source>
        <dbReference type="ARBA" id="ARBA00023224"/>
    </source>
</evidence>
<feature type="transmembrane region" description="Helical" evidence="10">
    <location>
        <begin position="259"/>
        <end position="283"/>
    </location>
</feature>
<dbReference type="Proteomes" id="UP000887566">
    <property type="component" value="Unplaced"/>
</dbReference>
<dbReference type="Pfam" id="PF00001">
    <property type="entry name" value="7tm_1"/>
    <property type="match status" value="1"/>
</dbReference>
<keyword evidence="6 8" id="KW-0675">Receptor</keyword>
<dbReference type="InterPro" id="IPR000276">
    <property type="entry name" value="GPCR_Rhodpsn"/>
</dbReference>
<dbReference type="GO" id="GO:0004930">
    <property type="term" value="F:G protein-coupled receptor activity"/>
    <property type="evidence" value="ECO:0007669"/>
    <property type="project" value="UniProtKB-KW"/>
</dbReference>
<feature type="transmembrane region" description="Helical" evidence="10">
    <location>
        <begin position="151"/>
        <end position="172"/>
    </location>
</feature>
<keyword evidence="12" id="KW-1185">Reference proteome</keyword>
<keyword evidence="5 10" id="KW-0472">Membrane</keyword>
<feature type="transmembrane region" description="Helical" evidence="10">
    <location>
        <begin position="110"/>
        <end position="131"/>
    </location>
</feature>
<dbReference type="GO" id="GO:0005886">
    <property type="term" value="C:plasma membrane"/>
    <property type="evidence" value="ECO:0007669"/>
    <property type="project" value="TreeGrafter"/>
</dbReference>
<keyword evidence="3 10" id="KW-1133">Transmembrane helix</keyword>
<evidence type="ECO:0000256" key="8">
    <source>
        <dbReference type="RuleBase" id="RU000688"/>
    </source>
</evidence>
<dbReference type="PANTHER" id="PTHR24243">
    <property type="entry name" value="G-PROTEIN COUPLED RECEPTOR"/>
    <property type="match status" value="1"/>
</dbReference>
<keyword evidence="7 8" id="KW-0807">Transducer</keyword>
<evidence type="ECO:0000256" key="3">
    <source>
        <dbReference type="ARBA" id="ARBA00022989"/>
    </source>
</evidence>
<keyword evidence="2 8" id="KW-0812">Transmembrane</keyword>
<evidence type="ECO:0000256" key="4">
    <source>
        <dbReference type="ARBA" id="ARBA00023040"/>
    </source>
</evidence>
<name>A0A914XB15_9BILA</name>
<reference evidence="13" key="1">
    <citation type="submission" date="2022-11" db="UniProtKB">
        <authorList>
            <consortium name="WormBaseParasite"/>
        </authorList>
    </citation>
    <scope>IDENTIFICATION</scope>
</reference>
<feature type="transmembrane region" description="Helical" evidence="10">
    <location>
        <begin position="36"/>
        <end position="58"/>
    </location>
</feature>
<keyword evidence="4 8" id="KW-0297">G-protein coupled receptor</keyword>
<feature type="domain" description="G-protein coupled receptors family 1 profile" evidence="11">
    <location>
        <begin position="49"/>
        <end position="325"/>
    </location>
</feature>
<proteinExistence type="inferred from homology"/>
<evidence type="ECO:0000256" key="6">
    <source>
        <dbReference type="ARBA" id="ARBA00023170"/>
    </source>
</evidence>
<feature type="compositionally biased region" description="Polar residues" evidence="9">
    <location>
        <begin position="356"/>
        <end position="367"/>
    </location>
</feature>
<dbReference type="PANTHER" id="PTHR24243:SF230">
    <property type="entry name" value="G-PROTEIN COUPLED RECEPTORS FAMILY 1 PROFILE DOMAIN-CONTAINING PROTEIN"/>
    <property type="match status" value="1"/>
</dbReference>
<feature type="transmembrane region" description="Helical" evidence="10">
    <location>
        <begin position="303"/>
        <end position="328"/>
    </location>
</feature>
<dbReference type="CDD" id="cd14978">
    <property type="entry name" value="7tmA_FMRFamide_R-like"/>
    <property type="match status" value="1"/>
</dbReference>
<evidence type="ECO:0000256" key="2">
    <source>
        <dbReference type="ARBA" id="ARBA00022692"/>
    </source>
</evidence>
<evidence type="ECO:0000313" key="12">
    <source>
        <dbReference type="Proteomes" id="UP000887566"/>
    </source>
</evidence>
<evidence type="ECO:0000259" key="11">
    <source>
        <dbReference type="PROSITE" id="PS50262"/>
    </source>
</evidence>
<dbReference type="WBParaSite" id="PSAMB.scaffold6816size8748.g29163.t1">
    <property type="protein sequence ID" value="PSAMB.scaffold6816size8748.g29163.t1"/>
    <property type="gene ID" value="PSAMB.scaffold6816size8748.g29163"/>
</dbReference>
<dbReference type="PROSITE" id="PS00237">
    <property type="entry name" value="G_PROTEIN_RECEP_F1_1"/>
    <property type="match status" value="1"/>
</dbReference>
<dbReference type="InterPro" id="IPR017452">
    <property type="entry name" value="GPCR_Rhodpsn_7TM"/>
</dbReference>
<sequence length="432" mass="47987">MMANASNAFVVEAAMVMAETYQEQSPPSSIIAVTNLMYLPLLILFGVFGNIMSIMVIFSSNLRFIPPNPYLAYLCASDTAFLVSIIPVWFSLMQTTNDERGTVSLFVCRAHLYVMNCASWLSSWIITALTLERFAVVTQRSRLGKSSAERARWVTAAILPLPLVFNSYVFFWVGVTPDGVCDILPNYFTHGLALNVADTVMVFLLPLLVNLIANGSVFVRLWKGRSPVTRLIVRNTQSSLRRHMKTDHVARQRHQLTKILIIVPMVFLALNLPSYVLRIYHFIIMFTGHVEGLEEAEPLSPLAAAISEIALLLNYTNFGINFIVYCLASRSFRMTPSKLLRGRATWLGVTLRSNQNSFSHRPQSARPSSGYCGEPASDAEPMCAPTRPRNRPPVAANYELLTTAPSCTRSNSPRHSNTLSELTAASTAITNV</sequence>
<comment type="subcellular location">
    <subcellularLocation>
        <location evidence="1">Membrane</location>
        <topology evidence="1">Multi-pass membrane protein</topology>
    </subcellularLocation>
</comment>
<feature type="region of interest" description="Disordered" evidence="9">
    <location>
        <begin position="356"/>
        <end position="390"/>
    </location>
</feature>
<evidence type="ECO:0000313" key="13">
    <source>
        <dbReference type="WBParaSite" id="PSAMB.scaffold6816size8748.g29163.t1"/>
    </source>
</evidence>
<accession>A0A914XB15</accession>
<feature type="transmembrane region" description="Helical" evidence="10">
    <location>
        <begin position="70"/>
        <end position="90"/>
    </location>
</feature>
<evidence type="ECO:0000256" key="5">
    <source>
        <dbReference type="ARBA" id="ARBA00023136"/>
    </source>
</evidence>
<dbReference type="SUPFAM" id="SSF81321">
    <property type="entry name" value="Family A G protein-coupled receptor-like"/>
    <property type="match status" value="1"/>
</dbReference>
<evidence type="ECO:0000256" key="1">
    <source>
        <dbReference type="ARBA" id="ARBA00004141"/>
    </source>
</evidence>
<evidence type="ECO:0000256" key="9">
    <source>
        <dbReference type="SAM" id="MobiDB-lite"/>
    </source>
</evidence>